<dbReference type="Gene3D" id="3.40.50.11550">
    <property type="match status" value="1"/>
</dbReference>
<gene>
    <name evidence="1" type="ORF">A3E17_02505</name>
</gene>
<dbReference type="Proteomes" id="UP000178993">
    <property type="component" value="Unassembled WGS sequence"/>
</dbReference>
<comment type="caution">
    <text evidence="1">The sequence shown here is derived from an EMBL/GenBank/DDBJ whole genome shotgun (WGS) entry which is preliminary data.</text>
</comment>
<proteinExistence type="predicted"/>
<name>A0A1F4ZC96_9BACT</name>
<accession>A0A1F4ZC96</accession>
<dbReference type="SUPFAM" id="SSF159501">
    <property type="entry name" value="EreA/ChaN-like"/>
    <property type="match status" value="1"/>
</dbReference>
<protein>
    <submittedName>
        <fullName evidence="1">Uncharacterized protein</fullName>
    </submittedName>
</protein>
<dbReference type="EMBL" id="MEXL01000009">
    <property type="protein sequence ID" value="OGD03871.1"/>
    <property type="molecule type" value="Genomic_DNA"/>
</dbReference>
<evidence type="ECO:0000313" key="1">
    <source>
        <dbReference type="EMBL" id="OGD03871.1"/>
    </source>
</evidence>
<evidence type="ECO:0000313" key="2">
    <source>
        <dbReference type="Proteomes" id="UP000178993"/>
    </source>
</evidence>
<dbReference type="AlphaFoldDB" id="A0A1F4ZC96"/>
<reference evidence="1 2" key="1">
    <citation type="journal article" date="2016" name="Nat. Commun.">
        <title>Thousands of microbial genomes shed light on interconnected biogeochemical processes in an aquifer system.</title>
        <authorList>
            <person name="Anantharaman K."/>
            <person name="Brown C.T."/>
            <person name="Hug L.A."/>
            <person name="Sharon I."/>
            <person name="Castelle C.J."/>
            <person name="Probst A.J."/>
            <person name="Thomas B.C."/>
            <person name="Singh A."/>
            <person name="Wilkins M.J."/>
            <person name="Karaoz U."/>
            <person name="Brodie E.L."/>
            <person name="Williams K.H."/>
            <person name="Hubbard S.S."/>
            <person name="Banfield J.F."/>
        </authorList>
    </citation>
    <scope>NUCLEOTIDE SEQUENCE [LARGE SCALE GENOMIC DNA]</scope>
</reference>
<sequence length="241" mass="27512">MEDTKNLEINISEFISNVVETSDLVAFGETKHGDHNQVFQLFTNNMSRFTGIFLETPVSLQSSIDNYLENEVFNERLEQMFAGAEREGKDIRTTFNLLLDCARVNGLKVVCIDSSKIETNEYFRQSPFGYYWLRGESRNEDMFTNVSSDFVLGKKWVLIGGSQHIKVGVHHRSGDFTLGKRLKDKVGNNFFSICLVKKESYGQIDFYSSNSQELQKILSGSDNQLIDESGNNYFDGYIVHS</sequence>
<organism evidence="1 2">
    <name type="scientific">Candidatus Amesbacteria bacterium RIFCSPHIGHO2_12_FULL_48_14</name>
    <dbReference type="NCBI Taxonomy" id="1797257"/>
    <lineage>
        <taxon>Bacteria</taxon>
        <taxon>Candidatus Amesiibacteriota</taxon>
    </lineage>
</organism>